<proteinExistence type="inferred from homology"/>
<dbReference type="GO" id="GO:0044715">
    <property type="term" value="F:8-oxo-dGDP phosphatase activity"/>
    <property type="evidence" value="ECO:0007669"/>
    <property type="project" value="TreeGrafter"/>
</dbReference>
<dbReference type="InterPro" id="IPR000086">
    <property type="entry name" value="NUDIX_hydrolase_dom"/>
</dbReference>
<dbReference type="Pfam" id="PF00293">
    <property type="entry name" value="NUDIX"/>
    <property type="match status" value="1"/>
</dbReference>
<keyword evidence="5" id="KW-1185">Reference proteome</keyword>
<dbReference type="EMBL" id="RCHS01000098">
    <property type="protein sequence ID" value="RMX60952.1"/>
    <property type="molecule type" value="Genomic_DNA"/>
</dbReference>
<dbReference type="PANTHER" id="PTHR22769">
    <property type="entry name" value="MUTT/NUDIX HYDROLASE"/>
    <property type="match status" value="1"/>
</dbReference>
<dbReference type="GO" id="GO:0044716">
    <property type="term" value="F:8-oxo-GDP phosphatase activity"/>
    <property type="evidence" value="ECO:0007669"/>
    <property type="project" value="TreeGrafter"/>
</dbReference>
<feature type="domain" description="Nudix hydrolase" evidence="3">
    <location>
        <begin position="45"/>
        <end position="176"/>
    </location>
</feature>
<dbReference type="PRINTS" id="PR00502">
    <property type="entry name" value="NUDIXFAMILY"/>
</dbReference>
<dbReference type="OrthoDB" id="10005910at2759"/>
<protein>
    <recommendedName>
        <fullName evidence="3">Nudix hydrolase domain-containing protein</fullName>
    </recommendedName>
</protein>
<dbReference type="InterPro" id="IPR020476">
    <property type="entry name" value="Nudix_hydrolase"/>
</dbReference>
<dbReference type="InterPro" id="IPR020084">
    <property type="entry name" value="NUDIX_hydrolase_CS"/>
</dbReference>
<evidence type="ECO:0000256" key="2">
    <source>
        <dbReference type="RuleBase" id="RU003476"/>
    </source>
</evidence>
<gene>
    <name evidence="4" type="ORF">pdam_00003429</name>
</gene>
<dbReference type="PROSITE" id="PS00893">
    <property type="entry name" value="NUDIX_BOX"/>
    <property type="match status" value="1"/>
</dbReference>
<organism evidence="4 5">
    <name type="scientific">Pocillopora damicornis</name>
    <name type="common">Cauliflower coral</name>
    <name type="synonym">Millepora damicornis</name>
    <dbReference type="NCBI Taxonomy" id="46731"/>
    <lineage>
        <taxon>Eukaryota</taxon>
        <taxon>Metazoa</taxon>
        <taxon>Cnidaria</taxon>
        <taxon>Anthozoa</taxon>
        <taxon>Hexacorallia</taxon>
        <taxon>Scleractinia</taxon>
        <taxon>Astrocoeniina</taxon>
        <taxon>Pocilloporidae</taxon>
        <taxon>Pocillopora</taxon>
    </lineage>
</organism>
<comment type="similarity">
    <text evidence="2">Belongs to the Nudix hydrolase family.</text>
</comment>
<name>A0A3M6V4T1_POCDA</name>
<dbReference type="AlphaFoldDB" id="A0A3M6V4T1"/>
<dbReference type="InterPro" id="IPR015797">
    <property type="entry name" value="NUDIX_hydrolase-like_dom_sf"/>
</dbReference>
<evidence type="ECO:0000313" key="4">
    <source>
        <dbReference type="EMBL" id="RMX60952.1"/>
    </source>
</evidence>
<evidence type="ECO:0000256" key="1">
    <source>
        <dbReference type="ARBA" id="ARBA00022801"/>
    </source>
</evidence>
<dbReference type="SUPFAM" id="SSF55811">
    <property type="entry name" value="Nudix"/>
    <property type="match status" value="1"/>
</dbReference>
<accession>A0A3M6V4T1</accession>
<evidence type="ECO:0000259" key="3">
    <source>
        <dbReference type="PROSITE" id="PS51462"/>
    </source>
</evidence>
<evidence type="ECO:0000313" key="5">
    <source>
        <dbReference type="Proteomes" id="UP000275408"/>
    </source>
</evidence>
<dbReference type="Gene3D" id="3.90.79.10">
    <property type="entry name" value="Nucleoside Triphosphate Pyrophosphohydrolase"/>
    <property type="match status" value="1"/>
</dbReference>
<dbReference type="Proteomes" id="UP000275408">
    <property type="component" value="Unassembled WGS sequence"/>
</dbReference>
<reference evidence="4 5" key="1">
    <citation type="journal article" date="2018" name="Sci. Rep.">
        <title>Comparative analysis of the Pocillopora damicornis genome highlights role of immune system in coral evolution.</title>
        <authorList>
            <person name="Cunning R."/>
            <person name="Bay R.A."/>
            <person name="Gillette P."/>
            <person name="Baker A.C."/>
            <person name="Traylor-Knowles N."/>
        </authorList>
    </citation>
    <scope>NUCLEOTIDE SEQUENCE [LARGE SCALE GENOMIC DNA]</scope>
    <source>
        <strain evidence="4">RSMAS</strain>
        <tissue evidence="4">Whole animal</tissue>
    </source>
</reference>
<dbReference type="PANTHER" id="PTHR22769:SF56">
    <property type="entry name" value="8-OXO-DGDP PHOSPHATASE NUDT18"/>
    <property type="match status" value="1"/>
</dbReference>
<keyword evidence="1 2" id="KW-0378">Hydrolase</keyword>
<dbReference type="STRING" id="46731.A0A3M6V4T1"/>
<dbReference type="PROSITE" id="PS51462">
    <property type="entry name" value="NUDIX"/>
    <property type="match status" value="1"/>
</dbReference>
<sequence>MNQLVSDVENAIRSKFEGTSAPSSSCDFGKEAARHPQTRAERMAVLGQNVCYIVTAVVINEGRVLMMREAKRSCRGTWYLPAGRVEKNESLEEGVIREVLEETGLAFQPVSIICIDSQGTFWFRFTFVGCITGGKLKTLDEQDKESMEAGWFPAEEVFTSLPLRARDICPLIDLGLKWYETKQEQTICRLLPAKNSQGQVTVRLLAVKRVEKDDEKSFFCLVCHNSTGDGNHNCHPYFPSKSVGIDGSNITHVVDQLIKDFDSNLHYKKHGYVSVEHTGKPHGEADGVCLTVLVEVFPAVEEEGLKGKYQWFKVEEKSLTENIWKLIDVKGFVEFVES</sequence>
<comment type="caution">
    <text evidence="4">The sequence shown here is derived from an EMBL/GenBank/DDBJ whole genome shotgun (WGS) entry which is preliminary data.</text>
</comment>
<dbReference type="OMA" id="ARDICPL"/>